<dbReference type="AlphaFoldDB" id="A0A9P0GNA7"/>
<dbReference type="Proteomes" id="UP001153737">
    <property type="component" value="Chromosome 12"/>
</dbReference>
<evidence type="ECO:0000313" key="4">
    <source>
        <dbReference type="Proteomes" id="UP001153737"/>
    </source>
</evidence>
<evidence type="ECO:0000256" key="1">
    <source>
        <dbReference type="SAM" id="Coils"/>
    </source>
</evidence>
<keyword evidence="4" id="KW-1185">Reference proteome</keyword>
<keyword evidence="1" id="KW-0175">Coiled coil</keyword>
<protein>
    <submittedName>
        <fullName evidence="3">Uncharacterized protein</fullName>
    </submittedName>
</protein>
<gene>
    <name evidence="3" type="ORF">PHAECO_LOCUS3299</name>
</gene>
<evidence type="ECO:0000313" key="3">
    <source>
        <dbReference type="EMBL" id="CAH1119206.1"/>
    </source>
</evidence>
<feature type="coiled-coil region" evidence="1">
    <location>
        <begin position="88"/>
        <end position="143"/>
    </location>
</feature>
<organism evidence="3 4">
    <name type="scientific">Phaedon cochleariae</name>
    <name type="common">Mustard beetle</name>
    <dbReference type="NCBI Taxonomy" id="80249"/>
    <lineage>
        <taxon>Eukaryota</taxon>
        <taxon>Metazoa</taxon>
        <taxon>Ecdysozoa</taxon>
        <taxon>Arthropoda</taxon>
        <taxon>Hexapoda</taxon>
        <taxon>Insecta</taxon>
        <taxon>Pterygota</taxon>
        <taxon>Neoptera</taxon>
        <taxon>Endopterygota</taxon>
        <taxon>Coleoptera</taxon>
        <taxon>Polyphaga</taxon>
        <taxon>Cucujiformia</taxon>
        <taxon>Chrysomeloidea</taxon>
        <taxon>Chrysomelidae</taxon>
        <taxon>Chrysomelinae</taxon>
        <taxon>Chrysomelini</taxon>
        <taxon>Phaedon</taxon>
    </lineage>
</organism>
<name>A0A9P0GNA7_PHACE</name>
<dbReference type="OrthoDB" id="6620016at2759"/>
<feature type="compositionally biased region" description="Acidic residues" evidence="2">
    <location>
        <begin position="232"/>
        <end position="241"/>
    </location>
</feature>
<reference evidence="3" key="1">
    <citation type="submission" date="2022-01" db="EMBL/GenBank/DDBJ databases">
        <authorList>
            <person name="King R."/>
        </authorList>
    </citation>
    <scope>NUCLEOTIDE SEQUENCE</scope>
</reference>
<accession>A0A9P0GNA7</accession>
<reference evidence="3" key="2">
    <citation type="submission" date="2022-10" db="EMBL/GenBank/DDBJ databases">
        <authorList>
            <consortium name="ENA_rothamsted_submissions"/>
            <consortium name="culmorum"/>
            <person name="King R."/>
        </authorList>
    </citation>
    <scope>NUCLEOTIDE SEQUENCE</scope>
</reference>
<sequence length="241" mass="28217">MAEKQVSNQSNEQLLKKLTDYENLLKKKDVEICSYKERIARLEEEATKAPNQKQLRAKEVEEVNTLKTESEQTLMKAKSMIFERTKVIKNQELQIEAYAQQIESMKDVVRITKDLLEIRNLEVKQLENKINCMEGKMKAEKERQELLHKKLETMIRHNGELRREYEAQLCLFTALRERYSERELARDVVDQLRTEDSPTNPTPDQNGEVDQSQNDENLETNQAPLVLNGTAENEEPNNDDH</sequence>
<proteinExistence type="predicted"/>
<dbReference type="EMBL" id="OU896718">
    <property type="protein sequence ID" value="CAH1119206.1"/>
    <property type="molecule type" value="Genomic_DNA"/>
</dbReference>
<evidence type="ECO:0000256" key="2">
    <source>
        <dbReference type="SAM" id="MobiDB-lite"/>
    </source>
</evidence>
<feature type="compositionally biased region" description="Polar residues" evidence="2">
    <location>
        <begin position="197"/>
        <end position="223"/>
    </location>
</feature>
<feature type="region of interest" description="Disordered" evidence="2">
    <location>
        <begin position="191"/>
        <end position="241"/>
    </location>
</feature>